<evidence type="ECO:0000313" key="4">
    <source>
        <dbReference type="Proteomes" id="UP000076874"/>
    </source>
</evidence>
<feature type="signal peptide" evidence="1">
    <location>
        <begin position="1"/>
        <end position="25"/>
    </location>
</feature>
<dbReference type="PANTHER" id="PTHR21310">
    <property type="entry name" value="AMINOGLYCOSIDE PHOSPHOTRANSFERASE-RELATED-RELATED"/>
    <property type="match status" value="1"/>
</dbReference>
<dbReference type="OrthoDB" id="4866437at2759"/>
<evidence type="ECO:0000313" key="3">
    <source>
        <dbReference type="EMBL" id="OAA53442.1"/>
    </source>
</evidence>
<comment type="caution">
    <text evidence="3">The sequence shown here is derived from an EMBL/GenBank/DDBJ whole genome shotgun (WGS) entry which is preliminary data.</text>
</comment>
<evidence type="ECO:0000256" key="1">
    <source>
        <dbReference type="SAM" id="SignalP"/>
    </source>
</evidence>
<keyword evidence="4" id="KW-1185">Reference proteome</keyword>
<dbReference type="Pfam" id="PF01636">
    <property type="entry name" value="APH"/>
    <property type="match status" value="1"/>
</dbReference>
<keyword evidence="1" id="KW-0732">Signal</keyword>
<dbReference type="InterPro" id="IPR051678">
    <property type="entry name" value="AGP_Transferase"/>
</dbReference>
<dbReference type="GO" id="GO:0016740">
    <property type="term" value="F:transferase activity"/>
    <property type="evidence" value="ECO:0007669"/>
    <property type="project" value="UniProtKB-KW"/>
</dbReference>
<dbReference type="Gene3D" id="3.30.200.20">
    <property type="entry name" value="Phosphorylase Kinase, domain 1"/>
    <property type="match status" value="1"/>
</dbReference>
<name>A0A167LSD0_9HYPO</name>
<dbReference type="Gene3D" id="3.90.1200.10">
    <property type="match status" value="1"/>
</dbReference>
<keyword evidence="3" id="KW-0808">Transferase</keyword>
<dbReference type="AlphaFoldDB" id="A0A167LSD0"/>
<dbReference type="Proteomes" id="UP000076874">
    <property type="component" value="Unassembled WGS sequence"/>
</dbReference>
<protein>
    <submittedName>
        <fullName evidence="3">Phosphotransferase enzyme family protein</fullName>
    </submittedName>
</protein>
<dbReference type="SUPFAM" id="SSF56112">
    <property type="entry name" value="Protein kinase-like (PK-like)"/>
    <property type="match status" value="1"/>
</dbReference>
<evidence type="ECO:0000259" key="2">
    <source>
        <dbReference type="Pfam" id="PF01636"/>
    </source>
</evidence>
<organism evidence="3 4">
    <name type="scientific">Niveomyces insectorum RCEF 264</name>
    <dbReference type="NCBI Taxonomy" id="1081102"/>
    <lineage>
        <taxon>Eukaryota</taxon>
        <taxon>Fungi</taxon>
        <taxon>Dikarya</taxon>
        <taxon>Ascomycota</taxon>
        <taxon>Pezizomycotina</taxon>
        <taxon>Sordariomycetes</taxon>
        <taxon>Hypocreomycetidae</taxon>
        <taxon>Hypocreales</taxon>
        <taxon>Cordycipitaceae</taxon>
        <taxon>Niveomyces</taxon>
    </lineage>
</organism>
<dbReference type="InterPro" id="IPR002575">
    <property type="entry name" value="Aminoglycoside_PTrfase"/>
</dbReference>
<reference evidence="3 4" key="1">
    <citation type="journal article" date="2016" name="Genome Biol. Evol.">
        <title>Divergent and convergent evolution of fungal pathogenicity.</title>
        <authorList>
            <person name="Shang Y."/>
            <person name="Xiao G."/>
            <person name="Zheng P."/>
            <person name="Cen K."/>
            <person name="Zhan S."/>
            <person name="Wang C."/>
        </authorList>
    </citation>
    <scope>NUCLEOTIDE SEQUENCE [LARGE SCALE GENOMIC DNA]</scope>
    <source>
        <strain evidence="3 4">RCEF 264</strain>
    </source>
</reference>
<accession>A0A167LSD0</accession>
<dbReference type="EMBL" id="AZHD01000029">
    <property type="protein sequence ID" value="OAA53442.1"/>
    <property type="molecule type" value="Genomic_DNA"/>
</dbReference>
<dbReference type="InterPro" id="IPR011009">
    <property type="entry name" value="Kinase-like_dom_sf"/>
</dbReference>
<gene>
    <name evidence="3" type="ORF">SPI_09370</name>
</gene>
<feature type="chain" id="PRO_5007889965" evidence="1">
    <location>
        <begin position="26"/>
        <end position="522"/>
    </location>
</feature>
<proteinExistence type="predicted"/>
<sequence>MCFEAWLALIDCCCLFGFVSRLVNGRSSGLFYDAPEARQTRIADARRRRLDEHGFPRITEDQNVDIIKAFIGSVNEDAVCALASRFNDGVPCRVVNKSHGSFNLCFFVEFDKQEGDEQPKKWVVRLPMGPAVENPWDKVISEVTTIRYIRKKTSIRVPRIHAYGRDSNLIRKENKDKGANNNSNDGSRIVEGQVFLITDFIAGANLDRKLLTTADQEHRRGFYAQLIGILAELRKLEFSKIGSLRPGKTDVSPILGPMISMSDNTLRLCPPPILTSATDYMKYEFDVVSEFFFAPVSNLKIDDLQKELYAFHALEPHFPGLINPSLDRGPFVLSHPDFRAHNIIVDEQLRIQGVIDWEFTSTVPLQLFTPPSWVTGCDSKETSEGPHAEFREVLHAQAKENPSYRQLEIEWYGEANEAVATPVSSGTVKTFCIAHILRKPCDAVEIFYDFLDNDEACATDEEKEARLAQFFKAHPELQAQAQRRYEESQAYSKYLADNGLFETRMDRICHMEKEMKARFGWK</sequence>
<feature type="domain" description="Aminoglycoside phosphotransferase" evidence="2">
    <location>
        <begin position="117"/>
        <end position="361"/>
    </location>
</feature>
<dbReference type="PANTHER" id="PTHR21310:SF37">
    <property type="entry name" value="AMINOGLYCOSIDE PHOSPHOTRANSFERASE DOMAIN-CONTAINING PROTEIN"/>
    <property type="match status" value="1"/>
</dbReference>